<accession>A0A2J6SRE4</accession>
<gene>
    <name evidence="1" type="ORF">K444DRAFT_635391</name>
</gene>
<name>A0A2J6SRE4_9HELO</name>
<dbReference type="EMBL" id="KZ613883">
    <property type="protein sequence ID" value="PMD53356.1"/>
    <property type="molecule type" value="Genomic_DNA"/>
</dbReference>
<organism evidence="1 2">
    <name type="scientific">Hyaloscypha bicolor E</name>
    <dbReference type="NCBI Taxonomy" id="1095630"/>
    <lineage>
        <taxon>Eukaryota</taxon>
        <taxon>Fungi</taxon>
        <taxon>Dikarya</taxon>
        <taxon>Ascomycota</taxon>
        <taxon>Pezizomycotina</taxon>
        <taxon>Leotiomycetes</taxon>
        <taxon>Helotiales</taxon>
        <taxon>Hyaloscyphaceae</taxon>
        <taxon>Hyaloscypha</taxon>
        <taxon>Hyaloscypha bicolor</taxon>
    </lineage>
</organism>
<sequence>MDDLDWTAILPVPGQFAVQHDASDIIDGDIFGQNALQNEPCGGFNDDGLGPIPFLDEHNIMINEDNFPMLQAIRHDYINSSTANKMSDQGGSCGDGHLGPLNFSQQSGHGSTAFYGGFEATNSPWPFNDSVFQPHLNFQPHVETMANWPAPQGLNGVSNHNIASTAYLHNHISGNVNESGSGTGFNLGNTSRNISYSEQCPPLIQIEISAPPMRRREKKDGGDAGKKHRYSEADWVYMREHHLKRLMLDKHTTKEIAFELTVIHNFPTSSSTLGNKFREWGPEFRKNGSDHDGRTPRRRAAQALPSNETKMIDSATIFLQKPSKRKTRFNPAPGPTFQAYIHQEKMFHELDNLIKGCFDKGTKSKRWTPDTSSFIPPMGAVDKSKSWRLLSAQCSGIALLGDAMLYDHVLFLFSKVLERSKAAAQSCDPNILIHFWTICHSLCNVRFPKRREFILLRVLLRHLRDEFSKSLGSHPLVRFLDSLIKVLEFSPDDLRTTVGLAYWKTIHVLVDSGGIPRNHRMILNMGSHCTKNWKNKFKVHTELLEPPYKALLESMEACPNTKVEQKISLLYDYTEAISRSKYNTKDVVDQAIQLWIQSADLCRKRARMQRLHWTEHAQALAFSTEVVAKHYLEYLNEHGKTVSPSHDRSKGFWYMSEAIEILRLGDLLCRIRAFCFSRRLGLWLKSYYGAKSAKEEKLRRVQILSRIPKTVITVSEPQNLAIRERGGNSMTRWRRQRRIVRDTLCSYLPEL</sequence>
<proteinExistence type="predicted"/>
<dbReference type="InParanoid" id="A0A2J6SRE4"/>
<protein>
    <recommendedName>
        <fullName evidence="3">Clr5 domain-containing protein</fullName>
    </recommendedName>
</protein>
<dbReference type="RefSeq" id="XP_024730260.1">
    <property type="nucleotide sequence ID" value="XM_024883859.1"/>
</dbReference>
<dbReference type="Proteomes" id="UP000235371">
    <property type="component" value="Unassembled WGS sequence"/>
</dbReference>
<reference evidence="1 2" key="1">
    <citation type="submission" date="2016-04" db="EMBL/GenBank/DDBJ databases">
        <title>A degradative enzymes factory behind the ericoid mycorrhizal symbiosis.</title>
        <authorList>
            <consortium name="DOE Joint Genome Institute"/>
            <person name="Martino E."/>
            <person name="Morin E."/>
            <person name="Grelet G."/>
            <person name="Kuo A."/>
            <person name="Kohler A."/>
            <person name="Daghino S."/>
            <person name="Barry K."/>
            <person name="Choi C."/>
            <person name="Cichocki N."/>
            <person name="Clum A."/>
            <person name="Copeland A."/>
            <person name="Hainaut M."/>
            <person name="Haridas S."/>
            <person name="Labutti K."/>
            <person name="Lindquist E."/>
            <person name="Lipzen A."/>
            <person name="Khouja H.-R."/>
            <person name="Murat C."/>
            <person name="Ohm R."/>
            <person name="Olson A."/>
            <person name="Spatafora J."/>
            <person name="Veneault-Fourrey C."/>
            <person name="Henrissat B."/>
            <person name="Grigoriev I."/>
            <person name="Martin F."/>
            <person name="Perotto S."/>
        </authorList>
    </citation>
    <scope>NUCLEOTIDE SEQUENCE [LARGE SCALE GENOMIC DNA]</scope>
    <source>
        <strain evidence="1 2">E</strain>
    </source>
</reference>
<evidence type="ECO:0000313" key="1">
    <source>
        <dbReference type="EMBL" id="PMD53356.1"/>
    </source>
</evidence>
<evidence type="ECO:0008006" key="3">
    <source>
        <dbReference type="Google" id="ProtNLM"/>
    </source>
</evidence>
<dbReference type="OrthoDB" id="5415338at2759"/>
<keyword evidence="2" id="KW-1185">Reference proteome</keyword>
<dbReference type="AlphaFoldDB" id="A0A2J6SRE4"/>
<evidence type="ECO:0000313" key="2">
    <source>
        <dbReference type="Proteomes" id="UP000235371"/>
    </source>
</evidence>
<dbReference type="GeneID" id="36591936"/>